<dbReference type="STRING" id="98765.A0A2R6NIS0"/>
<keyword evidence="4" id="KW-1185">Reference proteome</keyword>
<evidence type="ECO:0000256" key="1">
    <source>
        <dbReference type="SAM" id="MobiDB-lite"/>
    </source>
</evidence>
<dbReference type="OrthoDB" id="3199698at2759"/>
<evidence type="ECO:0000259" key="2">
    <source>
        <dbReference type="PROSITE" id="PS00028"/>
    </source>
</evidence>
<dbReference type="InterPro" id="IPR041078">
    <property type="entry name" value="Plavaka"/>
</dbReference>
<evidence type="ECO:0000313" key="3">
    <source>
        <dbReference type="EMBL" id="PSR72191.1"/>
    </source>
</evidence>
<dbReference type="Proteomes" id="UP000186601">
    <property type="component" value="Unassembled WGS sequence"/>
</dbReference>
<organism evidence="3 4">
    <name type="scientific">Hermanssonia centrifuga</name>
    <dbReference type="NCBI Taxonomy" id="98765"/>
    <lineage>
        <taxon>Eukaryota</taxon>
        <taxon>Fungi</taxon>
        <taxon>Dikarya</taxon>
        <taxon>Basidiomycota</taxon>
        <taxon>Agaricomycotina</taxon>
        <taxon>Agaricomycetes</taxon>
        <taxon>Polyporales</taxon>
        <taxon>Meruliaceae</taxon>
        <taxon>Hermanssonia</taxon>
    </lineage>
</organism>
<protein>
    <recommendedName>
        <fullName evidence="2">C2H2-type domain-containing protein</fullName>
    </recommendedName>
</protein>
<reference evidence="3 4" key="1">
    <citation type="submission" date="2018-02" db="EMBL/GenBank/DDBJ databases">
        <title>Genome sequence of the basidiomycete white-rot fungus Phlebia centrifuga.</title>
        <authorList>
            <person name="Granchi Z."/>
            <person name="Peng M."/>
            <person name="de Vries R.P."/>
            <person name="Hilden K."/>
            <person name="Makela M.R."/>
            <person name="Grigoriev I."/>
            <person name="Riley R."/>
        </authorList>
    </citation>
    <scope>NUCLEOTIDE SEQUENCE [LARGE SCALE GENOMIC DNA]</scope>
    <source>
        <strain evidence="3 4">FBCC195</strain>
    </source>
</reference>
<feature type="region of interest" description="Disordered" evidence="1">
    <location>
        <begin position="126"/>
        <end position="155"/>
    </location>
</feature>
<dbReference type="AlphaFoldDB" id="A0A2R6NIS0"/>
<dbReference type="EMBL" id="MLYV02001206">
    <property type="protein sequence ID" value="PSR72191.1"/>
    <property type="molecule type" value="Genomic_DNA"/>
</dbReference>
<comment type="caution">
    <text evidence="3">The sequence shown here is derived from an EMBL/GenBank/DDBJ whole genome shotgun (WGS) entry which is preliminary data.</text>
</comment>
<dbReference type="PROSITE" id="PS00028">
    <property type="entry name" value="ZINC_FINGER_C2H2_1"/>
    <property type="match status" value="1"/>
</dbReference>
<gene>
    <name evidence="3" type="ORF">PHLCEN_2v11930</name>
</gene>
<feature type="region of interest" description="Disordered" evidence="1">
    <location>
        <begin position="44"/>
        <end position="108"/>
    </location>
</feature>
<evidence type="ECO:0000313" key="4">
    <source>
        <dbReference type="Proteomes" id="UP000186601"/>
    </source>
</evidence>
<dbReference type="Pfam" id="PF18759">
    <property type="entry name" value="Plavaka"/>
    <property type="match status" value="1"/>
</dbReference>
<feature type="compositionally biased region" description="Low complexity" evidence="1">
    <location>
        <begin position="135"/>
        <end position="151"/>
    </location>
</feature>
<proteinExistence type="predicted"/>
<dbReference type="InterPro" id="IPR013087">
    <property type="entry name" value="Znf_C2H2_type"/>
</dbReference>
<accession>A0A2R6NIS0</accession>
<sequence length="309" mass="33582">MPAQRRKQAYKPRVLPCTFKGCRQLFTNNSGLKHHVSSAHQAFGAGLSRQPPPAGTPVFSDPGPNVTAGLADSPDLNQMETGGGSDESQDPSLAQTEADGDQIGGGHGKKRVEIHSLLDGMLASNSFYPKKSSTKTETTGTPCDLDGNDLPPNTPPLPQPQASINDYSPFTDQSEFELADFFYRKVQMSGGRIDELMQLWGSRDRDPPFADHNDLYNCIDAISVGEIPWQMFSVSYKGARSGNAAGEVPGWMDAKYEVHFRCPCTILQNQIGNPDFAGEINFAPNVSLEREESGNTMISCQEIGLGIKR</sequence>
<name>A0A2R6NIS0_9APHY</name>
<feature type="domain" description="C2H2-type" evidence="2">
    <location>
        <begin position="17"/>
        <end position="40"/>
    </location>
</feature>